<dbReference type="AlphaFoldDB" id="A0A2D6YLF0"/>
<dbReference type="EMBL" id="NZEX01000128">
    <property type="protein sequence ID" value="MAH64031.1"/>
    <property type="molecule type" value="Genomic_DNA"/>
</dbReference>
<dbReference type="Proteomes" id="UP000226525">
    <property type="component" value="Unassembled WGS sequence"/>
</dbReference>
<proteinExistence type="predicted"/>
<reference evidence="3" key="1">
    <citation type="submission" date="2017-09" db="EMBL/GenBank/DDBJ databases">
        <title>The Reconstruction of 2,631 Draft Metagenome-Assembled Genomes from the Global Oceans.</title>
        <authorList>
            <person name="Tully B.J."/>
            <person name="Graham E.D."/>
            <person name="Heidelberg J.F."/>
        </authorList>
    </citation>
    <scope>NUCLEOTIDE SEQUENCE [LARGE SCALE GENOMIC DNA]</scope>
</reference>
<sequence length="227" mass="25639">MWSYFWKLLFGGPKENDASTSPTTTSAVSQSGAEQKAIKLERDDQGLNRSQVSSSNIKVPQTSLNSETHSEEQTGVNKNHSVPTEGTTSAEIETKSTAKVEHKYNKLHKSVVEKPDWQVHFQEIELARKDGYLEQAEEMFEKAISNKAPIDIYCEGLFKIWRLKNKDDLKSEKFEIVQNRVLKMLDIYAPGVKITDARSLHKAADLLGNEEIMDRALKAINKIEASK</sequence>
<evidence type="ECO:0000313" key="3">
    <source>
        <dbReference type="Proteomes" id="UP000226525"/>
    </source>
</evidence>
<protein>
    <submittedName>
        <fullName evidence="2">Uncharacterized protein</fullName>
    </submittedName>
</protein>
<feature type="compositionally biased region" description="Polar residues" evidence="1">
    <location>
        <begin position="47"/>
        <end position="91"/>
    </location>
</feature>
<feature type="region of interest" description="Disordered" evidence="1">
    <location>
        <begin position="13"/>
        <end position="94"/>
    </location>
</feature>
<name>A0A2D6YLF0_9DELT</name>
<accession>A0A2D6YLF0</accession>
<gene>
    <name evidence="2" type="ORF">CMN54_11425</name>
</gene>
<comment type="caution">
    <text evidence="2">The sequence shown here is derived from an EMBL/GenBank/DDBJ whole genome shotgun (WGS) entry which is preliminary data.</text>
</comment>
<evidence type="ECO:0000256" key="1">
    <source>
        <dbReference type="SAM" id="MobiDB-lite"/>
    </source>
</evidence>
<feature type="compositionally biased region" description="Low complexity" evidence="1">
    <location>
        <begin position="19"/>
        <end position="31"/>
    </location>
</feature>
<evidence type="ECO:0000313" key="2">
    <source>
        <dbReference type="EMBL" id="MAH64031.1"/>
    </source>
</evidence>
<feature type="compositionally biased region" description="Basic and acidic residues" evidence="1">
    <location>
        <begin position="36"/>
        <end position="46"/>
    </location>
</feature>
<organism evidence="2 3">
    <name type="scientific">SAR324 cluster bacterium</name>
    <dbReference type="NCBI Taxonomy" id="2024889"/>
    <lineage>
        <taxon>Bacteria</taxon>
        <taxon>Deltaproteobacteria</taxon>
        <taxon>SAR324 cluster</taxon>
    </lineage>
</organism>